<dbReference type="GO" id="GO:0009897">
    <property type="term" value="C:external side of plasma membrane"/>
    <property type="evidence" value="ECO:0007669"/>
    <property type="project" value="TreeGrafter"/>
</dbReference>
<proteinExistence type="inferred from homology"/>
<organism evidence="14 15">
    <name type="scientific">Aythya fuligula</name>
    <name type="common">Tufted duck</name>
    <name type="synonym">Anas fuligula</name>
    <dbReference type="NCBI Taxonomy" id="219594"/>
    <lineage>
        <taxon>Eukaryota</taxon>
        <taxon>Metazoa</taxon>
        <taxon>Chordata</taxon>
        <taxon>Craniata</taxon>
        <taxon>Vertebrata</taxon>
        <taxon>Euteleostomi</taxon>
        <taxon>Archelosauria</taxon>
        <taxon>Archosauria</taxon>
        <taxon>Dinosauria</taxon>
        <taxon>Saurischia</taxon>
        <taxon>Theropoda</taxon>
        <taxon>Coelurosauria</taxon>
        <taxon>Aves</taxon>
        <taxon>Neognathae</taxon>
        <taxon>Galloanserae</taxon>
        <taxon>Anseriformes</taxon>
        <taxon>Anatidae</taxon>
        <taxon>Aythyinae</taxon>
        <taxon>Aythya</taxon>
    </lineage>
</organism>
<keyword evidence="2" id="KW-0490">MHC I</keyword>
<dbReference type="InterPro" id="IPR007110">
    <property type="entry name" value="Ig-like_dom"/>
</dbReference>
<evidence type="ECO:0000256" key="2">
    <source>
        <dbReference type="ARBA" id="ARBA00022451"/>
    </source>
</evidence>
<name>A0A6J3EBK4_AYTFU</name>
<dbReference type="FunFam" id="2.60.40.10:FF:000204">
    <property type="entry name" value="Major histocompatibility complex, class I-related protein"/>
    <property type="match status" value="1"/>
</dbReference>
<dbReference type="Proteomes" id="UP000504639">
    <property type="component" value="Chromosome 33"/>
</dbReference>
<dbReference type="InterPro" id="IPR011162">
    <property type="entry name" value="MHC_I/II-like_Ag-recog"/>
</dbReference>
<gene>
    <name evidence="15" type="primary">LOC116500245</name>
</gene>
<comment type="subcellular location">
    <subcellularLocation>
        <location evidence="1">Membrane</location>
        <topology evidence="1">Single-pass type I membrane protein</topology>
    </subcellularLocation>
</comment>
<protein>
    <submittedName>
        <fullName evidence="15">Uncharacterized protein LOC116500245 isoform X4</fullName>
    </submittedName>
</protein>
<dbReference type="InterPro" id="IPR037055">
    <property type="entry name" value="MHC_I-like_Ag-recog_sf"/>
</dbReference>
<dbReference type="AlphaFoldDB" id="A0A6J3EBK4"/>
<evidence type="ECO:0000256" key="4">
    <source>
        <dbReference type="ARBA" id="ARBA00022729"/>
    </source>
</evidence>
<dbReference type="Gene3D" id="3.30.500.10">
    <property type="entry name" value="MHC class I-like antigen recognition-like"/>
    <property type="match status" value="4"/>
</dbReference>
<dbReference type="PANTHER" id="PTHR16675">
    <property type="entry name" value="MHC CLASS I-RELATED"/>
    <property type="match status" value="1"/>
</dbReference>
<evidence type="ECO:0000256" key="10">
    <source>
        <dbReference type="RuleBase" id="RU004439"/>
    </source>
</evidence>
<dbReference type="PANTHER" id="PTHR16675:SF242">
    <property type="entry name" value="MAJOR HISTOCOMPATIBILITY COMPLEX CLASS I-RELATED GENE PROTEIN"/>
    <property type="match status" value="1"/>
</dbReference>
<feature type="region of interest" description="Disordered" evidence="11">
    <location>
        <begin position="692"/>
        <end position="720"/>
    </location>
</feature>
<dbReference type="InterPro" id="IPR013783">
    <property type="entry name" value="Ig-like_fold"/>
</dbReference>
<dbReference type="PRINTS" id="PR01638">
    <property type="entry name" value="MHCCLASSI"/>
</dbReference>
<dbReference type="RefSeq" id="XP_032061056.1">
    <property type="nucleotide sequence ID" value="XM_032205165.1"/>
</dbReference>
<keyword evidence="9" id="KW-0325">Glycoprotein</keyword>
<dbReference type="GO" id="GO:0002474">
    <property type="term" value="P:antigen processing and presentation of peptide antigen via MHC class I"/>
    <property type="evidence" value="ECO:0007669"/>
    <property type="project" value="UniProtKB-KW"/>
</dbReference>
<evidence type="ECO:0000256" key="3">
    <source>
        <dbReference type="ARBA" id="ARBA00022692"/>
    </source>
</evidence>
<dbReference type="InterPro" id="IPR003597">
    <property type="entry name" value="Ig_C1-set"/>
</dbReference>
<dbReference type="InterPro" id="IPR003006">
    <property type="entry name" value="Ig/MHC_CS"/>
</dbReference>
<evidence type="ECO:0000256" key="11">
    <source>
        <dbReference type="SAM" id="MobiDB-lite"/>
    </source>
</evidence>
<dbReference type="InterPro" id="IPR050208">
    <property type="entry name" value="MHC_class-I_related"/>
</dbReference>
<dbReference type="SUPFAM" id="SSF54452">
    <property type="entry name" value="MHC antigen-recognition domain"/>
    <property type="match status" value="4"/>
</dbReference>
<evidence type="ECO:0000256" key="5">
    <source>
        <dbReference type="ARBA" id="ARBA00022859"/>
    </source>
</evidence>
<dbReference type="InterPro" id="IPR036179">
    <property type="entry name" value="Ig-like_dom_sf"/>
</dbReference>
<keyword evidence="3 12" id="KW-0812">Transmembrane</keyword>
<keyword evidence="4" id="KW-0732">Signal</keyword>
<evidence type="ECO:0000256" key="8">
    <source>
        <dbReference type="ARBA" id="ARBA00023157"/>
    </source>
</evidence>
<keyword evidence="14" id="KW-1185">Reference proteome</keyword>
<dbReference type="GO" id="GO:0005615">
    <property type="term" value="C:extracellular space"/>
    <property type="evidence" value="ECO:0007669"/>
    <property type="project" value="TreeGrafter"/>
</dbReference>
<evidence type="ECO:0000256" key="6">
    <source>
        <dbReference type="ARBA" id="ARBA00022989"/>
    </source>
</evidence>
<accession>A0A6J3EBK4</accession>
<dbReference type="InParanoid" id="A0A6J3EBK4"/>
<dbReference type="SMART" id="SM00407">
    <property type="entry name" value="IGc1"/>
    <property type="match status" value="1"/>
</dbReference>
<dbReference type="FunFam" id="3.30.500.10:FF:000001">
    <property type="entry name" value="H-2 class I histocompatibility antigen, alpha chain"/>
    <property type="match status" value="3"/>
</dbReference>
<evidence type="ECO:0000259" key="13">
    <source>
        <dbReference type="PROSITE" id="PS50835"/>
    </source>
</evidence>
<evidence type="ECO:0000256" key="12">
    <source>
        <dbReference type="SAM" id="Phobius"/>
    </source>
</evidence>
<keyword evidence="7 12" id="KW-0472">Membrane</keyword>
<evidence type="ECO:0000256" key="1">
    <source>
        <dbReference type="ARBA" id="ARBA00004479"/>
    </source>
</evidence>
<comment type="similarity">
    <text evidence="10">Belongs to the MHC class I family.</text>
</comment>
<feature type="transmembrane region" description="Helical" evidence="12">
    <location>
        <begin position="664"/>
        <end position="688"/>
    </location>
</feature>
<dbReference type="Pfam" id="PF07654">
    <property type="entry name" value="C1-set"/>
    <property type="match status" value="1"/>
</dbReference>
<dbReference type="Gene3D" id="2.60.40.10">
    <property type="entry name" value="Immunoglobulins"/>
    <property type="match status" value="1"/>
</dbReference>
<dbReference type="PROSITE" id="PS50835">
    <property type="entry name" value="IG_LIKE"/>
    <property type="match status" value="1"/>
</dbReference>
<keyword evidence="6 12" id="KW-1133">Transmembrane helix</keyword>
<evidence type="ECO:0000256" key="9">
    <source>
        <dbReference type="ARBA" id="ARBA00023180"/>
    </source>
</evidence>
<sequence>MKYYLENTCIEWLRKYVSYGKDVLERREPHSLRYFYTGVSDPSPGVPQFMSVGYVDGHLLDHYDSETQRDEPGADWFAANTDQQYWDRETETLRGAEQIFRVGLNTLRERYNQSRGSHTVQVMFGCDLLEDGSTRGFRQDAYEGRDFIAFDKDTLTFTAADAGAQITKRKWEQEGTVAEGWKQYLENTCIEWLRKYVSYGKDVLERREPHSLRYFYTAVSDPNPGVPQFVAMGSVDGEVFVYYDSETRRKEPRVDWIAANTDQQYWDRETEISQGNEKFFRVNLDTLQERYNQSSGSQTVQHMFGCDLLEDGSIRGFNQYGYEGRDFIALDKDALTFTAADAAALITKRKWEQEGTVAEQMKYYLENTCIEWLRKYVSYGKDVLERREPHSLRYFYAGLSDPSPGVPQFVAVGYVDGEVFVRYDSETRRTNPRVDWIAANTDQQYWDRETDISQSNEKFFRVNLDTLQERYNQSSGSHTWQRMYGCDLLEDGSIRGFDQHGYEGRDFIALDKDTLTFTAADTGAQITKRKWEEEGTFAERMKNYLENTCTEWLRKYISYGKDVLERRERPEVRVSGMEADKILTLSCRAHGFYPRPISISWLKSGVVQEQETKRGSTVPNSDGTYHVWATIDVLPGDRDKYQCRVEHASLPQPGLFSWEPQSNLIPIVAGVAVAVVAVIAALAGFAVWKSKQGKKEKGYNVAPGSDGGSNSSNAGSNPSV</sequence>
<feature type="domain" description="Ig-like" evidence="13">
    <location>
        <begin position="570"/>
        <end position="657"/>
    </location>
</feature>
<dbReference type="GO" id="GO:0042612">
    <property type="term" value="C:MHC class I protein complex"/>
    <property type="evidence" value="ECO:0007669"/>
    <property type="project" value="UniProtKB-KW"/>
</dbReference>
<dbReference type="Pfam" id="PF00129">
    <property type="entry name" value="MHC_I"/>
    <property type="match status" value="3"/>
</dbReference>
<dbReference type="InterPro" id="IPR011161">
    <property type="entry name" value="MHC_I-like_Ag-recog"/>
</dbReference>
<dbReference type="GO" id="GO:0006955">
    <property type="term" value="P:immune response"/>
    <property type="evidence" value="ECO:0007669"/>
    <property type="project" value="TreeGrafter"/>
</dbReference>
<dbReference type="SUPFAM" id="SSF48726">
    <property type="entry name" value="Immunoglobulin"/>
    <property type="match status" value="1"/>
</dbReference>
<evidence type="ECO:0000256" key="7">
    <source>
        <dbReference type="ARBA" id="ARBA00023136"/>
    </source>
</evidence>
<feature type="compositionally biased region" description="Low complexity" evidence="11">
    <location>
        <begin position="702"/>
        <end position="720"/>
    </location>
</feature>
<evidence type="ECO:0000313" key="15">
    <source>
        <dbReference type="RefSeq" id="XP_032061056.1"/>
    </source>
</evidence>
<keyword evidence="8" id="KW-1015">Disulfide bond</keyword>
<dbReference type="InterPro" id="IPR001039">
    <property type="entry name" value="MHC_I_a_a1/a2"/>
</dbReference>
<dbReference type="PROSITE" id="PS00290">
    <property type="entry name" value="IG_MHC"/>
    <property type="match status" value="1"/>
</dbReference>
<dbReference type="GeneID" id="116500245"/>
<evidence type="ECO:0000313" key="14">
    <source>
        <dbReference type="Proteomes" id="UP000504639"/>
    </source>
</evidence>
<keyword evidence="5" id="KW-0391">Immunity</keyword>
<reference evidence="15" key="1">
    <citation type="submission" date="2025-08" db="UniProtKB">
        <authorList>
            <consortium name="RefSeq"/>
        </authorList>
    </citation>
    <scope>IDENTIFICATION</scope>
    <source>
        <tissue evidence="15">Lung</tissue>
    </source>
</reference>